<gene>
    <name evidence="1" type="ORF">R9X50_00045100</name>
</gene>
<protein>
    <submittedName>
        <fullName evidence="1">Uncharacterized protein</fullName>
    </submittedName>
</protein>
<dbReference type="Gene3D" id="3.30.559.10">
    <property type="entry name" value="Chloramphenicol acetyltransferase-like domain"/>
    <property type="match status" value="1"/>
</dbReference>
<reference evidence="1 2" key="1">
    <citation type="submission" date="2023-11" db="EMBL/GenBank/DDBJ databases">
        <title>An acidophilic fungus is an integral part of prey digestion in a carnivorous sundew plant.</title>
        <authorList>
            <person name="Tsai I.J."/>
        </authorList>
    </citation>
    <scope>NUCLEOTIDE SEQUENCE [LARGE SCALE GENOMIC DNA]</scope>
    <source>
        <strain evidence="1">169a</strain>
    </source>
</reference>
<proteinExistence type="predicted"/>
<dbReference type="PANTHER" id="PTHR28037:SF1">
    <property type="entry name" value="ALCOHOL O-ACETYLTRANSFERASE 1-RELATED"/>
    <property type="match status" value="1"/>
</dbReference>
<dbReference type="AlphaFoldDB" id="A0AAQ3LXA4"/>
<dbReference type="InterPro" id="IPR052058">
    <property type="entry name" value="Alcohol_O-acetyltransferase"/>
</dbReference>
<evidence type="ECO:0000313" key="2">
    <source>
        <dbReference type="Proteomes" id="UP001303373"/>
    </source>
</evidence>
<sequence>MNESTETAHWLHKYGNVDYYAWRDIAGDNGSRIFHRPIGLVESTFDTDGRHYEGRADMSVEIEIEIRSELSSSELRKKLLFTWACLRNEHALLQAKSMPWNRALQQSHTALHFFIGVPETSEAALSSAADHLVFLEDHYEVVDRMDFWIHCQNGSRILDPNKALSKMFIHSAVSHSNGNITLRVLIVGGHMIWDGLSSAIWARNYVQLLNLSSSELEDRLSLAIRPENIKRKLPLPQEALYPPINGSKARKRWFWLLTRILRHVRKPLPAGFPNPLRRHNFRQPVALSPLYTAVLDYSRVPPLNTFPSFMRASLADTDHLHRLCREAKVSIGSGCFALTALIMMEMYERLQPDIPLSERQPFITGFPINPRAFFNHHNEPDSCMLAFCEGIILPFLPSSLDLNGRIRLLARQAHRQLSAYQKRVRPAGEEAKLQYMSTRGAGRVLANQYLLSLERANSNLPPHLREANVNPHGNYPARLNFGRPTCGVSSVGRREGIVSQKLFDVNDKKDFVASCKDLGASVRAREGEFLVGVGGDEKGLCITASVDGSNIDPALVALFKDRLETVLTEPRLEAEKGKL</sequence>
<dbReference type="PANTHER" id="PTHR28037">
    <property type="entry name" value="ALCOHOL O-ACETYLTRANSFERASE 1-RELATED"/>
    <property type="match status" value="1"/>
</dbReference>
<accession>A0AAQ3LXA4</accession>
<evidence type="ECO:0000313" key="1">
    <source>
        <dbReference type="EMBL" id="WPG97671.1"/>
    </source>
</evidence>
<keyword evidence="2" id="KW-1185">Reference proteome</keyword>
<dbReference type="InterPro" id="IPR023213">
    <property type="entry name" value="CAT-like_dom_sf"/>
</dbReference>
<dbReference type="Proteomes" id="UP001303373">
    <property type="component" value="Chromosome 1"/>
</dbReference>
<organism evidence="1 2">
    <name type="scientific">Acrodontium crateriforme</name>
    <dbReference type="NCBI Taxonomy" id="150365"/>
    <lineage>
        <taxon>Eukaryota</taxon>
        <taxon>Fungi</taxon>
        <taxon>Dikarya</taxon>
        <taxon>Ascomycota</taxon>
        <taxon>Pezizomycotina</taxon>
        <taxon>Dothideomycetes</taxon>
        <taxon>Dothideomycetidae</taxon>
        <taxon>Mycosphaerellales</taxon>
        <taxon>Teratosphaeriaceae</taxon>
        <taxon>Acrodontium</taxon>
    </lineage>
</organism>
<dbReference type="EMBL" id="CP138580">
    <property type="protein sequence ID" value="WPG97671.1"/>
    <property type="molecule type" value="Genomic_DNA"/>
</dbReference>
<name>A0AAQ3LXA4_9PEZI</name>